<dbReference type="AlphaFoldDB" id="A0AA36N645"/>
<feature type="signal peptide" evidence="2">
    <location>
        <begin position="1"/>
        <end position="17"/>
    </location>
</feature>
<feature type="region of interest" description="Disordered" evidence="1">
    <location>
        <begin position="340"/>
        <end position="362"/>
    </location>
</feature>
<evidence type="ECO:0000256" key="1">
    <source>
        <dbReference type="SAM" id="MobiDB-lite"/>
    </source>
</evidence>
<gene>
    <name evidence="4" type="ORF">EVOR1521_LOCUS17149</name>
</gene>
<accession>A0AA36N645</accession>
<evidence type="ECO:0000313" key="5">
    <source>
        <dbReference type="Proteomes" id="UP001178507"/>
    </source>
</evidence>
<dbReference type="Proteomes" id="UP001178507">
    <property type="component" value="Unassembled WGS sequence"/>
</dbReference>
<dbReference type="InterPro" id="IPR003029">
    <property type="entry name" value="S1_domain"/>
</dbReference>
<comment type="caution">
    <text evidence="4">The sequence shown here is derived from an EMBL/GenBank/DDBJ whole genome shotgun (WGS) entry which is preliminary data.</text>
</comment>
<evidence type="ECO:0000313" key="4">
    <source>
        <dbReference type="EMBL" id="CAJ1391915.1"/>
    </source>
</evidence>
<protein>
    <recommendedName>
        <fullName evidence="3">S1 motif domain-containing protein</fullName>
    </recommendedName>
</protein>
<name>A0AA36N645_9DINO</name>
<feature type="chain" id="PRO_5041446509" description="S1 motif domain-containing protein" evidence="2">
    <location>
        <begin position="18"/>
        <end position="742"/>
    </location>
</feature>
<feature type="domain" description="S1 motif" evidence="3">
    <location>
        <begin position="390"/>
        <end position="463"/>
    </location>
</feature>
<dbReference type="EMBL" id="CAUJNA010002225">
    <property type="protein sequence ID" value="CAJ1391915.1"/>
    <property type="molecule type" value="Genomic_DNA"/>
</dbReference>
<evidence type="ECO:0000259" key="3">
    <source>
        <dbReference type="PROSITE" id="PS50126"/>
    </source>
</evidence>
<dbReference type="PROSITE" id="PS50126">
    <property type="entry name" value="S1"/>
    <property type="match status" value="1"/>
</dbReference>
<keyword evidence="2" id="KW-0732">Signal</keyword>
<evidence type="ECO:0000256" key="2">
    <source>
        <dbReference type="SAM" id="SignalP"/>
    </source>
</evidence>
<dbReference type="GO" id="GO:0003676">
    <property type="term" value="F:nucleic acid binding"/>
    <property type="evidence" value="ECO:0007669"/>
    <property type="project" value="InterPro"/>
</dbReference>
<sequence length="742" mass="81865">MAALGSWPGLLFCLVRAQAVTEILECSGPWSSLRGELHHLVSRPEIRDEAALVQKAQVVSDDFLNHLETGDFDDCVLGRAALHIVEATRGKEVPQSDFRLFSALGWPALLSSGWPIFQLLYLHRHLPATQHDPCLSADYAGVLSEALAHRPAGIGLTASSLSFLLTPESLSCPSLAAAAVLALAWVRLPLYDVETEGLVLQAQRRVEAAQVSLPSAAGHPLLAVAARLAAARQLAQHLAMPEREEMEVSKKPGQSAEFRLLHSKLMDLSLAEVRELAARAGVHAPTKASKQSLIIRLMSEEHVEKIQDVVSPEQMAPPAISPGTLQQIHLHLETKAAGTLPQGVGRRSPQQHQAEDIEKATSDSPLQICDVRAPLQKQAKRQGLAELEVGARLTGKVVEVSLLDGLRVDIGAEADALVPVPMEDQALRAEVAEQHPLGSQLEVQIEDVSEDSARRFPVICSLPRSSVQLPDWKAVDMALRPSRDASTQGLRGQEVVELEAVDDWQPGEVELQRQHDRDQEVPDVPERPPPQVVMTIGPQELQAVQVPEQHRFEASEASAETRAAWAAFMALEVEDARLQRRCRRRLCADLALAERRLLQRLAPPRPVELLGMVKLPDGRSCMLPVVDGDCLKFSSRHFDTPEGMEEWIQDCHKKHKAEWSMYRPEVEEPASRQLERFFACADVCHARAVEAAEKEEAVRLFEDSDDFDPDALEDDIARMISATPELEVQETLAERYFAKQKA</sequence>
<dbReference type="SMART" id="SM00316">
    <property type="entry name" value="S1"/>
    <property type="match status" value="1"/>
</dbReference>
<keyword evidence="5" id="KW-1185">Reference proteome</keyword>
<organism evidence="4 5">
    <name type="scientific">Effrenium voratum</name>
    <dbReference type="NCBI Taxonomy" id="2562239"/>
    <lineage>
        <taxon>Eukaryota</taxon>
        <taxon>Sar</taxon>
        <taxon>Alveolata</taxon>
        <taxon>Dinophyceae</taxon>
        <taxon>Suessiales</taxon>
        <taxon>Symbiodiniaceae</taxon>
        <taxon>Effrenium</taxon>
    </lineage>
</organism>
<proteinExistence type="predicted"/>
<reference evidence="4" key="1">
    <citation type="submission" date="2023-08" db="EMBL/GenBank/DDBJ databases">
        <authorList>
            <person name="Chen Y."/>
            <person name="Shah S."/>
            <person name="Dougan E. K."/>
            <person name="Thang M."/>
            <person name="Chan C."/>
        </authorList>
    </citation>
    <scope>NUCLEOTIDE SEQUENCE</scope>
</reference>